<proteinExistence type="inferred from homology"/>
<keyword evidence="3" id="KW-0812">Transmembrane</keyword>
<evidence type="ECO:0000256" key="4">
    <source>
        <dbReference type="ARBA" id="ARBA00022737"/>
    </source>
</evidence>
<keyword evidence="2 10" id="KW-0853">WD repeat</keyword>
<dbReference type="GO" id="GO:0006888">
    <property type="term" value="P:endoplasmic reticulum to Golgi vesicle-mediated transport"/>
    <property type="evidence" value="ECO:0007669"/>
    <property type="project" value="UniProtKB-UniRule"/>
</dbReference>
<evidence type="ECO:0000313" key="11">
    <source>
        <dbReference type="EMBL" id="KHN99642.1"/>
    </source>
</evidence>
<comment type="subcellular location">
    <subcellularLocation>
        <location evidence="10">Endoplasmic reticulum membrane</location>
        <topology evidence="10">Single-pass type II membrane protein</topology>
    </subcellularLocation>
    <subcellularLocation>
        <location evidence="10">Golgi apparatus membrane</location>
        <topology evidence="10">Single-pass type II membrane protein</topology>
    </subcellularLocation>
</comment>
<name>A0A0B2X1S2_METAS</name>
<comment type="function">
    <text evidence="10">Guanine nucleotide-exchange factor (GEF) required for the formation or budding of transport vesicles from the ER.</text>
</comment>
<organism evidence="11 12">
    <name type="scientific">Metarhizium album (strain ARSEF 1941)</name>
    <dbReference type="NCBI Taxonomy" id="1081103"/>
    <lineage>
        <taxon>Eukaryota</taxon>
        <taxon>Fungi</taxon>
        <taxon>Dikarya</taxon>
        <taxon>Ascomycota</taxon>
        <taxon>Pezizomycotina</taxon>
        <taxon>Sordariomycetes</taxon>
        <taxon>Hypocreomycetidae</taxon>
        <taxon>Hypocreales</taxon>
        <taxon>Clavicipitaceae</taxon>
        <taxon>Metarhizium</taxon>
    </lineage>
</organism>
<sequence length="610" mass="65811">MSLPFPRADTEVDYPIYSVGFDPEDANRLVIGGGGGAGRSGVGNKITVFDASHQGEIRVAGEIELSREEDSVMSIAVGPHKGKTTYVYAGINSSSEDIAKGENQHLRLFSINPSKARPLAATATSPSRPRAFPEARIAEVSRTALFANPDSSTYQRLLRVSGSIGAAASALGKEPQLAVFETTTPNPKIRGVLELTKEAEAIDVIQTGDDEFQLAYVDRYELYVVDIGSKSNGEPKLVFSMPDDHGERPQFRSIRYLTREFILAVSNLPRKNTGALIQGLRLPSPGHDKARLATTAKIPRKISATALAVTNLSSSASPTAPVGNTQFVVAVAGNDSSISLYTLEHQVSPVLNLLLNLYPFHTLKGVHGDDNISGLAFSTFSTPKTHIRAQYVKLASTSLQKTVAVHRIPLKKFVDLEARRSRRGPPPPTRYVVAMRSRAPSARPLVVTLSVIVLVLAIVAQSVKELCGVGKPVVFAQPFLPSWHGSLRRPRTHASYLSGNQLISNLMDGDRVLGSKEKLVLVEADHAVAAEGDGDGETTTSTTKKLRVDVHDSDAHGSARRWDQLHVDEQDAWKERLREAGAWTQNMGESVFKGILFGEVAGVVGRVVAG</sequence>
<dbReference type="PANTHER" id="PTHR23284:SF0">
    <property type="entry name" value="PROLACTIN REGULATORY ELEMENT-BINDING PROTEIN"/>
    <property type="match status" value="1"/>
</dbReference>
<keyword evidence="7 10" id="KW-0653">Protein transport</keyword>
<evidence type="ECO:0000313" key="12">
    <source>
        <dbReference type="Proteomes" id="UP000030816"/>
    </source>
</evidence>
<dbReference type="AlphaFoldDB" id="A0A0B2X1S2"/>
<evidence type="ECO:0000256" key="9">
    <source>
        <dbReference type="ARBA" id="ARBA00023136"/>
    </source>
</evidence>
<keyword evidence="1 10" id="KW-0813">Transport</keyword>
<evidence type="ECO:0000256" key="2">
    <source>
        <dbReference type="ARBA" id="ARBA00022574"/>
    </source>
</evidence>
<evidence type="ECO:0000256" key="5">
    <source>
        <dbReference type="ARBA" id="ARBA00022824"/>
    </source>
</evidence>
<dbReference type="EMBL" id="AZHE01000004">
    <property type="protein sequence ID" value="KHN99642.1"/>
    <property type="molecule type" value="Genomic_DNA"/>
</dbReference>
<dbReference type="Proteomes" id="UP000030816">
    <property type="component" value="Unassembled WGS sequence"/>
</dbReference>
<dbReference type="GO" id="GO:0005789">
    <property type="term" value="C:endoplasmic reticulum membrane"/>
    <property type="evidence" value="ECO:0007669"/>
    <property type="project" value="UniProtKB-SubCell"/>
</dbReference>
<dbReference type="GO" id="GO:0015031">
    <property type="term" value="P:protein transport"/>
    <property type="evidence" value="ECO:0007669"/>
    <property type="project" value="UniProtKB-KW"/>
</dbReference>
<dbReference type="OrthoDB" id="16538at2759"/>
<dbReference type="STRING" id="1081103.A0A0B2X1S2"/>
<dbReference type="GO" id="GO:0005085">
    <property type="term" value="F:guanyl-nucleotide exchange factor activity"/>
    <property type="evidence" value="ECO:0007669"/>
    <property type="project" value="InterPro"/>
</dbReference>
<keyword evidence="9" id="KW-0472">Membrane</keyword>
<dbReference type="InterPro" id="IPR015943">
    <property type="entry name" value="WD40/YVTN_repeat-like_dom_sf"/>
</dbReference>
<protein>
    <recommendedName>
        <fullName evidence="10">Guanine nucleotide-exchange factor SEC12</fullName>
    </recommendedName>
</protein>
<evidence type="ECO:0000256" key="8">
    <source>
        <dbReference type="ARBA" id="ARBA00022989"/>
    </source>
</evidence>
<comment type="caution">
    <text evidence="11">The sequence shown here is derived from an EMBL/GenBank/DDBJ whole genome shotgun (WGS) entry which is preliminary data.</text>
</comment>
<dbReference type="InterPro" id="IPR045260">
    <property type="entry name" value="Sec12-like"/>
</dbReference>
<keyword evidence="8" id="KW-1133">Transmembrane helix</keyword>
<dbReference type="GO" id="GO:0000139">
    <property type="term" value="C:Golgi membrane"/>
    <property type="evidence" value="ECO:0007669"/>
    <property type="project" value="UniProtKB-SubCell"/>
</dbReference>
<dbReference type="HOGENOM" id="CLU_021000_0_0_1"/>
<dbReference type="GeneID" id="63736950"/>
<accession>A0A0B2X1S2</accession>
<gene>
    <name evidence="11" type="ORF">MAM_02495</name>
</gene>
<reference evidence="11 12" key="1">
    <citation type="journal article" date="2014" name="Proc. Natl. Acad. Sci. U.S.A.">
        <title>Trajectory and genomic determinants of fungal-pathogen speciation and host adaptation.</title>
        <authorList>
            <person name="Hu X."/>
            <person name="Xiao G."/>
            <person name="Zheng P."/>
            <person name="Shang Y."/>
            <person name="Su Y."/>
            <person name="Zhang X."/>
            <person name="Liu X."/>
            <person name="Zhan S."/>
            <person name="St Leger R.J."/>
            <person name="Wang C."/>
        </authorList>
    </citation>
    <scope>NUCLEOTIDE SEQUENCE [LARGE SCALE GENOMIC DNA]</scope>
    <source>
        <strain evidence="11 12">ARSEF 1941</strain>
    </source>
</reference>
<keyword evidence="6" id="KW-0931">ER-Golgi transport</keyword>
<keyword evidence="12" id="KW-1185">Reference proteome</keyword>
<dbReference type="SUPFAM" id="SSF69322">
    <property type="entry name" value="Tricorn protease domain 2"/>
    <property type="match status" value="1"/>
</dbReference>
<evidence type="ECO:0000256" key="3">
    <source>
        <dbReference type="ARBA" id="ARBA00022692"/>
    </source>
</evidence>
<evidence type="ECO:0000256" key="1">
    <source>
        <dbReference type="ARBA" id="ARBA00022448"/>
    </source>
</evidence>
<evidence type="ECO:0000256" key="6">
    <source>
        <dbReference type="ARBA" id="ARBA00022892"/>
    </source>
</evidence>
<dbReference type="RefSeq" id="XP_040680708.1">
    <property type="nucleotide sequence ID" value="XM_040821294.1"/>
</dbReference>
<dbReference type="GO" id="GO:0003400">
    <property type="term" value="P:regulation of COPII vesicle coating"/>
    <property type="evidence" value="ECO:0007669"/>
    <property type="project" value="UniProtKB-UniRule"/>
</dbReference>
<evidence type="ECO:0000256" key="7">
    <source>
        <dbReference type="ARBA" id="ARBA00022927"/>
    </source>
</evidence>
<keyword evidence="5 10" id="KW-0256">Endoplasmic reticulum</keyword>
<keyword evidence="4 10" id="KW-0677">Repeat</keyword>
<dbReference type="Gene3D" id="2.130.10.10">
    <property type="entry name" value="YVTN repeat-like/Quinoprotein amine dehydrogenase"/>
    <property type="match status" value="1"/>
</dbReference>
<evidence type="ECO:0000256" key="10">
    <source>
        <dbReference type="RuleBase" id="RU369019"/>
    </source>
</evidence>
<comment type="similarity">
    <text evidence="10">Belongs to the WD repeat SEC12 family.</text>
</comment>
<dbReference type="PANTHER" id="PTHR23284">
    <property type="entry name" value="PROLACTIN REGULATORY ELEMENT BINDING PROTEIN"/>
    <property type="match status" value="1"/>
</dbReference>